<evidence type="ECO:0000256" key="2">
    <source>
        <dbReference type="PROSITE-ProRule" id="PRU00169"/>
    </source>
</evidence>
<dbReference type="Proteomes" id="UP000524246">
    <property type="component" value="Unassembled WGS sequence"/>
</dbReference>
<feature type="domain" description="Response regulatory" evidence="3">
    <location>
        <begin position="18"/>
        <end position="132"/>
    </location>
</feature>
<dbReference type="SUPFAM" id="SSF52172">
    <property type="entry name" value="CheY-like"/>
    <property type="match status" value="1"/>
</dbReference>
<dbReference type="CDD" id="cd17534">
    <property type="entry name" value="REC_DC-like"/>
    <property type="match status" value="1"/>
</dbReference>
<proteinExistence type="predicted"/>
<accession>A0A7X9IK69</accession>
<dbReference type="GO" id="GO:0000160">
    <property type="term" value="P:phosphorelay signal transduction system"/>
    <property type="evidence" value="ECO:0007669"/>
    <property type="project" value="InterPro"/>
</dbReference>
<dbReference type="InterPro" id="IPR050595">
    <property type="entry name" value="Bact_response_regulator"/>
</dbReference>
<name>A0A7X9IK69_9DELT</name>
<dbReference type="PANTHER" id="PTHR44591">
    <property type="entry name" value="STRESS RESPONSE REGULATOR PROTEIN 1"/>
    <property type="match status" value="1"/>
</dbReference>
<reference evidence="4 5" key="1">
    <citation type="journal article" date="2020" name="Biotechnol. Biofuels">
        <title>New insights from the biogas microbiome by comprehensive genome-resolved metagenomics of nearly 1600 species originating from multiple anaerobic digesters.</title>
        <authorList>
            <person name="Campanaro S."/>
            <person name="Treu L."/>
            <person name="Rodriguez-R L.M."/>
            <person name="Kovalovszki A."/>
            <person name="Ziels R.M."/>
            <person name="Maus I."/>
            <person name="Zhu X."/>
            <person name="Kougias P.G."/>
            <person name="Basile A."/>
            <person name="Luo G."/>
            <person name="Schluter A."/>
            <person name="Konstantinidis K.T."/>
            <person name="Angelidaki I."/>
        </authorList>
    </citation>
    <scope>NUCLEOTIDE SEQUENCE [LARGE SCALE GENOMIC DNA]</scope>
    <source>
        <strain evidence="4">AS27yjCOA_65</strain>
    </source>
</reference>
<dbReference type="Gene3D" id="3.40.50.2300">
    <property type="match status" value="1"/>
</dbReference>
<dbReference type="InterPro" id="IPR001789">
    <property type="entry name" value="Sig_transdc_resp-reg_receiver"/>
</dbReference>
<evidence type="ECO:0000256" key="1">
    <source>
        <dbReference type="ARBA" id="ARBA00022553"/>
    </source>
</evidence>
<dbReference type="AlphaFoldDB" id="A0A7X9IK69"/>
<evidence type="ECO:0000313" key="5">
    <source>
        <dbReference type="Proteomes" id="UP000524246"/>
    </source>
</evidence>
<keyword evidence="1 2" id="KW-0597">Phosphoprotein</keyword>
<dbReference type="Pfam" id="PF00072">
    <property type="entry name" value="Response_reg"/>
    <property type="match status" value="1"/>
</dbReference>
<evidence type="ECO:0000259" key="3">
    <source>
        <dbReference type="PROSITE" id="PS50110"/>
    </source>
</evidence>
<feature type="modified residue" description="4-aspartylphosphate" evidence="2">
    <location>
        <position position="68"/>
    </location>
</feature>
<gene>
    <name evidence="4" type="ORF">GYA55_09500</name>
</gene>
<evidence type="ECO:0000313" key="4">
    <source>
        <dbReference type="EMBL" id="NMC63385.1"/>
    </source>
</evidence>
<protein>
    <submittedName>
        <fullName evidence="4">Response regulator</fullName>
    </submittedName>
</protein>
<dbReference type="PROSITE" id="PS50110">
    <property type="entry name" value="RESPONSE_REGULATORY"/>
    <property type="match status" value="1"/>
</dbReference>
<organism evidence="4 5">
    <name type="scientific">SAR324 cluster bacterium</name>
    <dbReference type="NCBI Taxonomy" id="2024889"/>
    <lineage>
        <taxon>Bacteria</taxon>
        <taxon>Deltaproteobacteria</taxon>
        <taxon>SAR324 cluster</taxon>
    </lineage>
</organism>
<comment type="caution">
    <text evidence="4">The sequence shown here is derived from an EMBL/GenBank/DDBJ whole genome shotgun (WGS) entry which is preliminary data.</text>
</comment>
<dbReference type="PANTHER" id="PTHR44591:SF3">
    <property type="entry name" value="RESPONSE REGULATORY DOMAIN-CONTAINING PROTEIN"/>
    <property type="match status" value="1"/>
</dbReference>
<dbReference type="SMART" id="SM00448">
    <property type="entry name" value="REC"/>
    <property type="match status" value="1"/>
</dbReference>
<dbReference type="InterPro" id="IPR011006">
    <property type="entry name" value="CheY-like_superfamily"/>
</dbReference>
<dbReference type="EMBL" id="JAAZON010000427">
    <property type="protein sequence ID" value="NMC63385.1"/>
    <property type="molecule type" value="Genomic_DNA"/>
</dbReference>
<sequence length="143" mass="15647">MVEALSRLPFSGYSQEMDIMIVEDDAIISSHIAKLLESFGHRIISTCSSGEEAVKSANEATPDLALMDLRLRGEMDGVETGKELNQKFGIPIIFLSAFPLPASAQFAESSSFAYLSKPVDEDKLRKSIQRFNIQSKAANSSNT</sequence>